<evidence type="ECO:0008006" key="3">
    <source>
        <dbReference type="Google" id="ProtNLM"/>
    </source>
</evidence>
<comment type="caution">
    <text evidence="1">The sequence shown here is derived from an EMBL/GenBank/DDBJ whole genome shotgun (WGS) entry which is preliminary data.</text>
</comment>
<evidence type="ECO:0000313" key="2">
    <source>
        <dbReference type="Proteomes" id="UP001142292"/>
    </source>
</evidence>
<keyword evidence="2" id="KW-1185">Reference proteome</keyword>
<sequence length="272" mass="30422">MPSLLSALLPRFRGMRITTREAIRRICELHLIGKVEANRVLAAGLAGPGTKAGSAILYDERSLADLLARPRCAEQTLDEVRPVIVRLGRDRRIDLFRTWQEQAEVVRHGWYIPYVLGPILDLWGGLNGRGSDGRRFPLVATLASWVVFGAEVTGHTFDRATRRAANRATPPRTFEVEPPGDWFEAMKETWLPLEHGPTVTIWGAPTIGPLSAVDWSRSDAEEQKKQVEYEMWLRSAPALRDVAQVGMTDAEAILRVWEEFAPPLPRVGRDGA</sequence>
<dbReference type="Proteomes" id="UP001142292">
    <property type="component" value="Unassembled WGS sequence"/>
</dbReference>
<organism evidence="1 2">
    <name type="scientific">Nocardioides luteus</name>
    <dbReference type="NCBI Taxonomy" id="1844"/>
    <lineage>
        <taxon>Bacteria</taxon>
        <taxon>Bacillati</taxon>
        <taxon>Actinomycetota</taxon>
        <taxon>Actinomycetes</taxon>
        <taxon>Propionibacteriales</taxon>
        <taxon>Nocardioidaceae</taxon>
        <taxon>Nocardioides</taxon>
    </lineage>
</organism>
<evidence type="ECO:0000313" key="1">
    <source>
        <dbReference type="EMBL" id="GLJ66290.1"/>
    </source>
</evidence>
<proteinExistence type="predicted"/>
<accession>A0ABQ5SQH3</accession>
<reference evidence="1" key="2">
    <citation type="submission" date="2023-01" db="EMBL/GenBank/DDBJ databases">
        <authorList>
            <person name="Sun Q."/>
            <person name="Evtushenko L."/>
        </authorList>
    </citation>
    <scope>NUCLEOTIDE SEQUENCE</scope>
    <source>
        <strain evidence="1">VKM Ac-1246</strain>
    </source>
</reference>
<name>A0ABQ5SQH3_9ACTN</name>
<gene>
    <name evidence="1" type="ORF">GCM10017579_03260</name>
</gene>
<protein>
    <recommendedName>
        <fullName evidence="3">ER-bound oxygenase mpaB/mpaB'/Rubber oxygenase catalytic domain-containing protein</fullName>
    </recommendedName>
</protein>
<reference evidence="1" key="1">
    <citation type="journal article" date="2014" name="Int. J. Syst. Evol. Microbiol.">
        <title>Complete genome of a new Firmicutes species belonging to the dominant human colonic microbiota ('Ruminococcus bicirculans') reveals two chromosomes and a selective capacity to utilize plant glucans.</title>
        <authorList>
            <consortium name="NISC Comparative Sequencing Program"/>
            <person name="Wegmann U."/>
            <person name="Louis P."/>
            <person name="Goesmann A."/>
            <person name="Henrissat B."/>
            <person name="Duncan S.H."/>
            <person name="Flint H.J."/>
        </authorList>
    </citation>
    <scope>NUCLEOTIDE SEQUENCE</scope>
    <source>
        <strain evidence="1">VKM Ac-1246</strain>
    </source>
</reference>
<dbReference type="EMBL" id="BSEL01000001">
    <property type="protein sequence ID" value="GLJ66290.1"/>
    <property type="molecule type" value="Genomic_DNA"/>
</dbReference>